<dbReference type="PRINTS" id="PR00300">
    <property type="entry name" value="CLPPROTEASEA"/>
</dbReference>
<evidence type="ECO:0000256" key="7">
    <source>
        <dbReference type="SAM" id="SignalP"/>
    </source>
</evidence>
<reference evidence="9" key="1">
    <citation type="submission" date="2023-05" db="EMBL/GenBank/DDBJ databases">
        <authorList>
            <person name="Stuckert A."/>
        </authorList>
    </citation>
    <scope>NUCLEOTIDE SEQUENCE</scope>
</reference>
<dbReference type="PANTHER" id="PTHR10760">
    <property type="entry name" value="TORSIN"/>
    <property type="match status" value="1"/>
</dbReference>
<keyword evidence="4 6" id="KW-0256">Endoplasmic reticulum</keyword>
<gene>
    <name evidence="9" type="ORF">SPARVUS_LOCUS11903355</name>
</gene>
<protein>
    <recommendedName>
        <fullName evidence="6">Torsin</fullName>
    </recommendedName>
</protein>
<dbReference type="PANTHER" id="PTHR10760:SF17">
    <property type="entry name" value="TORSIN"/>
    <property type="match status" value="1"/>
</dbReference>
<evidence type="ECO:0000256" key="3">
    <source>
        <dbReference type="ARBA" id="ARBA00022729"/>
    </source>
</evidence>
<evidence type="ECO:0000259" key="8">
    <source>
        <dbReference type="Pfam" id="PF21376"/>
    </source>
</evidence>
<dbReference type="InterPro" id="IPR001270">
    <property type="entry name" value="ClpA/B"/>
</dbReference>
<comment type="similarity">
    <text evidence="2 6">Belongs to the ClpA/ClpB family. Torsin subfamily.</text>
</comment>
<evidence type="ECO:0000256" key="5">
    <source>
        <dbReference type="ARBA" id="ARBA00023180"/>
    </source>
</evidence>
<dbReference type="Gene3D" id="3.40.50.300">
    <property type="entry name" value="P-loop containing nucleotide triphosphate hydrolases"/>
    <property type="match status" value="1"/>
</dbReference>
<keyword evidence="5" id="KW-0325">Glycoprotein</keyword>
<feature type="domain" description="Torsin-1A C-terminal" evidence="8">
    <location>
        <begin position="270"/>
        <end position="327"/>
    </location>
</feature>
<dbReference type="Proteomes" id="UP001162483">
    <property type="component" value="Unassembled WGS sequence"/>
</dbReference>
<dbReference type="InterPro" id="IPR049337">
    <property type="entry name" value="TOR1A_C"/>
</dbReference>
<evidence type="ECO:0000256" key="1">
    <source>
        <dbReference type="ARBA" id="ARBA00004319"/>
    </source>
</evidence>
<dbReference type="InterPro" id="IPR027417">
    <property type="entry name" value="P-loop_NTPase"/>
</dbReference>
<dbReference type="CDD" id="cd00009">
    <property type="entry name" value="AAA"/>
    <property type="match status" value="1"/>
</dbReference>
<evidence type="ECO:0000256" key="6">
    <source>
        <dbReference type="PIRNR" id="PIRNR038079"/>
    </source>
</evidence>
<feature type="signal peptide" evidence="7">
    <location>
        <begin position="1"/>
        <end position="19"/>
    </location>
</feature>
<comment type="subcellular location">
    <subcellularLocation>
        <location evidence="1 6">Endoplasmic reticulum lumen</location>
    </subcellularLocation>
</comment>
<dbReference type="InterPro" id="IPR017378">
    <property type="entry name" value="Torsin_1/2"/>
</dbReference>
<dbReference type="EMBL" id="CATNWA010016806">
    <property type="protein sequence ID" value="CAI9595558.1"/>
    <property type="molecule type" value="Genomic_DNA"/>
</dbReference>
<dbReference type="PIRSF" id="PIRSF038079">
    <property type="entry name" value="Torsin_2A"/>
    <property type="match status" value="1"/>
</dbReference>
<feature type="chain" id="PRO_5046573150" description="Torsin" evidence="7">
    <location>
        <begin position="20"/>
        <end position="328"/>
    </location>
</feature>
<evidence type="ECO:0000256" key="2">
    <source>
        <dbReference type="ARBA" id="ARBA00006235"/>
    </source>
</evidence>
<evidence type="ECO:0000256" key="4">
    <source>
        <dbReference type="ARBA" id="ARBA00022824"/>
    </source>
</evidence>
<sequence length="328" mass="37631">MKVVGVVIWLCLLPLTARCVEPISMTFGAIITGVITYYGLHWYSPDQCRLEGDINVTALQIEFDEKIFGQHLAKRVVLKAVPKFLENRNPKKPLVLSFHGWTGTGKNYVSQILAHSIYPEGLKSKQVHQFVATLHFPHANLIDVYKDQLQLWIRGNVSACQRSIFIFDEVDKMQPGLMDAIKPFLDYYEQIGGVSYTKAIFIFLSNAGGEYISELALDFWKTGKNREDIKLSDVEHHLSLYAFNSKDGGLWHSSLITKNLIDFFVPFLPMEFEHVKMCVRAELRQRGFMVDEDMVSTVAKEMTYYPKEEKIYSIKGCKTVSAKMQYYL</sequence>
<dbReference type="SUPFAM" id="SSF52540">
    <property type="entry name" value="P-loop containing nucleoside triphosphate hydrolases"/>
    <property type="match status" value="1"/>
</dbReference>
<dbReference type="Pfam" id="PF06309">
    <property type="entry name" value="Torsin"/>
    <property type="match status" value="1"/>
</dbReference>
<keyword evidence="3 7" id="KW-0732">Signal</keyword>
<name>A0ABN9FEX4_9NEOB</name>
<evidence type="ECO:0000313" key="9">
    <source>
        <dbReference type="EMBL" id="CAI9595558.1"/>
    </source>
</evidence>
<organism evidence="9 10">
    <name type="scientific">Staurois parvus</name>
    <dbReference type="NCBI Taxonomy" id="386267"/>
    <lineage>
        <taxon>Eukaryota</taxon>
        <taxon>Metazoa</taxon>
        <taxon>Chordata</taxon>
        <taxon>Craniata</taxon>
        <taxon>Vertebrata</taxon>
        <taxon>Euteleostomi</taxon>
        <taxon>Amphibia</taxon>
        <taxon>Batrachia</taxon>
        <taxon>Anura</taxon>
        <taxon>Neobatrachia</taxon>
        <taxon>Ranoidea</taxon>
        <taxon>Ranidae</taxon>
        <taxon>Staurois</taxon>
    </lineage>
</organism>
<evidence type="ECO:0000313" key="10">
    <source>
        <dbReference type="Proteomes" id="UP001162483"/>
    </source>
</evidence>
<proteinExistence type="inferred from homology"/>
<keyword evidence="10" id="KW-1185">Reference proteome</keyword>
<comment type="caution">
    <text evidence="9">The sequence shown here is derived from an EMBL/GenBank/DDBJ whole genome shotgun (WGS) entry which is preliminary data.</text>
</comment>
<dbReference type="InterPro" id="IPR010448">
    <property type="entry name" value="Torsin"/>
</dbReference>
<dbReference type="Pfam" id="PF21376">
    <property type="entry name" value="TOR1A_C"/>
    <property type="match status" value="1"/>
</dbReference>
<accession>A0ABN9FEX4</accession>